<feature type="modified residue" description="4-aspartylphosphate" evidence="4">
    <location>
        <position position="1012"/>
    </location>
</feature>
<evidence type="ECO:0000256" key="2">
    <source>
        <dbReference type="ARBA" id="ARBA00012438"/>
    </source>
</evidence>
<dbReference type="InterPro" id="IPR001789">
    <property type="entry name" value="Sig_transdc_resp-reg_receiver"/>
</dbReference>
<sequence length="1083" mass="120556">MNTLMQAFVVLLIPSVVTLTWYFKTRQVERDIKLDSFEVHNESLSEIETIARLLVPISSSATNFARVMSSSLNGIELSFSEIDSMVAPYLFLALSTIPHLSQISYIGLDGLFFSYYKSGDEIFAVYFYSDWKNWYTQPVNRDNGLGYGEVTSLNPLVTVQENWFQEALNSTNGYASLGIGWNNTQERLFLNAASVDGRGVISLGFPVAALIDFFSDIDLHGGYLYLATEDGEVLNQTGPPNTSMLLSNGTVFVKLMDQNGDLISLAGNISCNHHDGAPQSSNVNIQEMKYAFYCSHLVIAGVQSVYVLAFPRKGLVSLVHNDIKLAQVLLLIMLVCVIISIFTFVFLIFRAARREMFLCAALMKQMEATQQAERKSMNKSLAFARASHDVRSSLAAFTGLIELCNEGVAPDSELAVNLKDMKTCTIDLLRILNSVLDTSKIEAGKMQLEEEDFNLAQLLEDVVDMFHPVGIKKGVDVMLDLCDASIIKFSHIKGDRGKLKQILCNLLSNAVKFTSDGHVSVRTWVTKLSSKNSIIASNRKGILNFLSPLLCKNNGAYDDLDALHTIQQNQNCMEFLFEVDDTGKGIPKEKQKSVFENFVQVKGTALEHGGTGLGLGIVQSLVRLMGGEIRIVDKEPGETGTCFKFNIFFTTCEAGEAMPVITAEEDIKFHGDNAPSDLHQHIGLNIRPLSPKAEGSHVVLLIKGDERRRISQKFMESLGIKVLVVKRWYNLFHTLEWIERKLHHLSLLSSSTKSELSKSVSHNSNSEVKDEIVDAKDGTDHIMPLHKKTSFRGTSNFILIVIDISAGPFSEMCSVMAGFKEVLYNNNASCKVVWLDTSSLRGTQLRGIKEDKQVPCDHIISKPFHGSRLYQVIGLLPEYEGVIQSILSKSKRESAMEVADLSMDPSSSAKHTQVGSKSEISPFRHNHTLKRELIQEDGETSSEKPLSGKKILVVEDDRMLRKVAMTIIRRLGAVVETCENGEEALEQVCNALSNQRTQGASKILPYDYILMDCEMPKMNGYETTRQIRKEEKWYDIHIPIIALTANAAAEDANKTMEAGMDFFITKPLKKDQLLDVIRSIATQ</sequence>
<dbReference type="OrthoDB" id="60033at2759"/>
<dbReference type="SUPFAM" id="SSF52172">
    <property type="entry name" value="CheY-like"/>
    <property type="match status" value="1"/>
</dbReference>
<dbReference type="EC" id="2.7.13.3" evidence="2"/>
<dbReference type="Pfam" id="PF00512">
    <property type="entry name" value="HisKA"/>
    <property type="match status" value="1"/>
</dbReference>
<dbReference type="PANTHER" id="PTHR43719">
    <property type="entry name" value="TWO-COMPONENT HISTIDINE KINASE"/>
    <property type="match status" value="1"/>
</dbReference>
<dbReference type="GO" id="GO:0000155">
    <property type="term" value="F:phosphorelay sensor kinase activity"/>
    <property type="evidence" value="ECO:0007669"/>
    <property type="project" value="InterPro"/>
</dbReference>
<dbReference type="Proteomes" id="UP000655225">
    <property type="component" value="Unassembled WGS sequence"/>
</dbReference>
<dbReference type="Gene3D" id="1.10.287.130">
    <property type="match status" value="1"/>
</dbReference>
<dbReference type="Gene3D" id="3.40.50.2300">
    <property type="match status" value="1"/>
</dbReference>
<evidence type="ECO:0000256" key="1">
    <source>
        <dbReference type="ARBA" id="ARBA00000085"/>
    </source>
</evidence>
<keyword evidence="6" id="KW-0812">Transmembrane</keyword>
<feature type="region of interest" description="Disordered" evidence="5">
    <location>
        <begin position="900"/>
        <end position="921"/>
    </location>
</feature>
<evidence type="ECO:0000313" key="9">
    <source>
        <dbReference type="EMBL" id="KAF8379736.1"/>
    </source>
</evidence>
<keyword evidence="6" id="KW-1133">Transmembrane helix</keyword>
<dbReference type="PROSITE" id="PS50109">
    <property type="entry name" value="HIS_KIN"/>
    <property type="match status" value="1"/>
</dbReference>
<dbReference type="AlphaFoldDB" id="A0A835D3B8"/>
<dbReference type="SMART" id="SM00388">
    <property type="entry name" value="HisKA"/>
    <property type="match status" value="1"/>
</dbReference>
<feature type="domain" description="Response regulatory" evidence="8">
    <location>
        <begin position="950"/>
        <end position="1081"/>
    </location>
</feature>
<dbReference type="PRINTS" id="PR00344">
    <property type="entry name" value="BCTRLSENSOR"/>
</dbReference>
<dbReference type="InterPro" id="IPR003594">
    <property type="entry name" value="HATPase_dom"/>
</dbReference>
<dbReference type="CDD" id="cd17546">
    <property type="entry name" value="REC_hyHK_CKI1_RcsC-like"/>
    <property type="match status" value="1"/>
</dbReference>
<accession>A0A835D3B8</accession>
<dbReference type="CDD" id="cd00082">
    <property type="entry name" value="HisKA"/>
    <property type="match status" value="1"/>
</dbReference>
<evidence type="ECO:0000313" key="10">
    <source>
        <dbReference type="Proteomes" id="UP000655225"/>
    </source>
</evidence>
<comment type="caution">
    <text evidence="9">The sequence shown here is derived from an EMBL/GenBank/DDBJ whole genome shotgun (WGS) entry which is preliminary data.</text>
</comment>
<dbReference type="InterPro" id="IPR003661">
    <property type="entry name" value="HisK_dim/P_dom"/>
</dbReference>
<feature type="domain" description="Histidine kinase" evidence="7">
    <location>
        <begin position="385"/>
        <end position="651"/>
    </location>
</feature>
<dbReference type="PANTHER" id="PTHR43719:SF75">
    <property type="entry name" value="HISTIDINE KINASE CKI1"/>
    <property type="match status" value="1"/>
</dbReference>
<dbReference type="SUPFAM" id="SSF55874">
    <property type="entry name" value="ATPase domain of HSP90 chaperone/DNA topoisomerase II/histidine kinase"/>
    <property type="match status" value="1"/>
</dbReference>
<keyword evidence="6" id="KW-0472">Membrane</keyword>
<evidence type="ECO:0000256" key="5">
    <source>
        <dbReference type="SAM" id="MobiDB-lite"/>
    </source>
</evidence>
<keyword evidence="3 4" id="KW-0597">Phosphoprotein</keyword>
<dbReference type="InterPro" id="IPR050956">
    <property type="entry name" value="2C_system_His_kinase"/>
</dbReference>
<evidence type="ECO:0000256" key="4">
    <source>
        <dbReference type="PROSITE-ProRule" id="PRU00169"/>
    </source>
</evidence>
<feature type="compositionally biased region" description="Polar residues" evidence="5">
    <location>
        <begin position="904"/>
        <end position="919"/>
    </location>
</feature>
<keyword evidence="10" id="KW-1185">Reference proteome</keyword>
<comment type="catalytic activity">
    <reaction evidence="1">
        <text>ATP + protein L-histidine = ADP + protein N-phospho-L-histidine.</text>
        <dbReference type="EC" id="2.7.13.3"/>
    </reaction>
</comment>
<gene>
    <name evidence="9" type="ORF">HHK36_029184</name>
</gene>
<dbReference type="InterPro" id="IPR036097">
    <property type="entry name" value="HisK_dim/P_sf"/>
</dbReference>
<dbReference type="Pfam" id="PF00072">
    <property type="entry name" value="Response_reg"/>
    <property type="match status" value="1"/>
</dbReference>
<name>A0A835D3B8_TETSI</name>
<dbReference type="Pfam" id="PF02518">
    <property type="entry name" value="HATPase_c"/>
    <property type="match status" value="1"/>
</dbReference>
<dbReference type="InterPro" id="IPR011006">
    <property type="entry name" value="CheY-like_superfamily"/>
</dbReference>
<protein>
    <recommendedName>
        <fullName evidence="2">histidine kinase</fullName>
        <ecNumber evidence="2">2.7.13.3</ecNumber>
    </recommendedName>
</protein>
<dbReference type="EMBL" id="JABCRI010000022">
    <property type="protein sequence ID" value="KAF8379736.1"/>
    <property type="molecule type" value="Genomic_DNA"/>
</dbReference>
<proteinExistence type="predicted"/>
<dbReference type="InterPro" id="IPR036890">
    <property type="entry name" value="HATPase_C_sf"/>
</dbReference>
<organism evidence="9 10">
    <name type="scientific">Tetracentron sinense</name>
    <name type="common">Spur-leaf</name>
    <dbReference type="NCBI Taxonomy" id="13715"/>
    <lineage>
        <taxon>Eukaryota</taxon>
        <taxon>Viridiplantae</taxon>
        <taxon>Streptophyta</taxon>
        <taxon>Embryophyta</taxon>
        <taxon>Tracheophyta</taxon>
        <taxon>Spermatophyta</taxon>
        <taxon>Magnoliopsida</taxon>
        <taxon>Trochodendrales</taxon>
        <taxon>Trochodendraceae</taxon>
        <taxon>Tetracentron</taxon>
    </lineage>
</organism>
<dbReference type="OMA" id="LRCTTTM"/>
<feature type="transmembrane region" description="Helical" evidence="6">
    <location>
        <begin position="329"/>
        <end position="349"/>
    </location>
</feature>
<feature type="transmembrane region" description="Helical" evidence="6">
    <location>
        <begin position="6"/>
        <end position="23"/>
    </location>
</feature>
<evidence type="ECO:0000259" key="8">
    <source>
        <dbReference type="PROSITE" id="PS50110"/>
    </source>
</evidence>
<dbReference type="SMART" id="SM00387">
    <property type="entry name" value="HATPase_c"/>
    <property type="match status" value="1"/>
</dbReference>
<dbReference type="Gene3D" id="3.30.565.10">
    <property type="entry name" value="Histidine kinase-like ATPase, C-terminal domain"/>
    <property type="match status" value="1"/>
</dbReference>
<evidence type="ECO:0000256" key="6">
    <source>
        <dbReference type="SAM" id="Phobius"/>
    </source>
</evidence>
<dbReference type="SMART" id="SM00448">
    <property type="entry name" value="REC"/>
    <property type="match status" value="1"/>
</dbReference>
<reference evidence="9 10" key="1">
    <citation type="submission" date="2020-04" db="EMBL/GenBank/DDBJ databases">
        <title>Plant Genome Project.</title>
        <authorList>
            <person name="Zhang R.-G."/>
        </authorList>
    </citation>
    <scope>NUCLEOTIDE SEQUENCE [LARGE SCALE GENOMIC DNA]</scope>
    <source>
        <strain evidence="9">YNK0</strain>
        <tissue evidence="9">Leaf</tissue>
    </source>
</reference>
<evidence type="ECO:0000256" key="3">
    <source>
        <dbReference type="ARBA" id="ARBA00022553"/>
    </source>
</evidence>
<dbReference type="PROSITE" id="PS50110">
    <property type="entry name" value="RESPONSE_REGULATORY"/>
    <property type="match status" value="1"/>
</dbReference>
<evidence type="ECO:0000259" key="7">
    <source>
        <dbReference type="PROSITE" id="PS50109"/>
    </source>
</evidence>
<dbReference type="InterPro" id="IPR005467">
    <property type="entry name" value="His_kinase_dom"/>
</dbReference>
<dbReference type="SUPFAM" id="SSF47384">
    <property type="entry name" value="Homodimeric domain of signal transducing histidine kinase"/>
    <property type="match status" value="1"/>
</dbReference>
<dbReference type="InterPro" id="IPR004358">
    <property type="entry name" value="Sig_transdc_His_kin-like_C"/>
</dbReference>